<dbReference type="Pfam" id="PF10099">
    <property type="entry name" value="RskA_C"/>
    <property type="match status" value="1"/>
</dbReference>
<feature type="compositionally biased region" description="Basic and acidic residues" evidence="1">
    <location>
        <begin position="100"/>
        <end position="116"/>
    </location>
</feature>
<dbReference type="Proteomes" id="UP000286317">
    <property type="component" value="Unassembled WGS sequence"/>
</dbReference>
<evidence type="ECO:0000256" key="1">
    <source>
        <dbReference type="SAM" id="MobiDB-lite"/>
    </source>
</evidence>
<evidence type="ECO:0000313" key="5">
    <source>
        <dbReference type="Proteomes" id="UP000286317"/>
    </source>
</evidence>
<dbReference type="GO" id="GO:0005886">
    <property type="term" value="C:plasma membrane"/>
    <property type="evidence" value="ECO:0007669"/>
    <property type="project" value="InterPro"/>
</dbReference>
<dbReference type="RefSeq" id="WP_119586355.1">
    <property type="nucleotide sequence ID" value="NZ_JAWVBH010000001.1"/>
</dbReference>
<feature type="compositionally biased region" description="Low complexity" evidence="1">
    <location>
        <begin position="90"/>
        <end position="99"/>
    </location>
</feature>
<keyword evidence="2" id="KW-1133">Transmembrane helix</keyword>
<feature type="domain" description="Anti-sigma K factor RskA C-terminal" evidence="3">
    <location>
        <begin position="130"/>
        <end position="264"/>
    </location>
</feature>
<name>A0A418IC43_9STAP</name>
<evidence type="ECO:0000313" key="4">
    <source>
        <dbReference type="EMBL" id="RIM96984.1"/>
    </source>
</evidence>
<keyword evidence="2" id="KW-0472">Membrane</keyword>
<feature type="transmembrane region" description="Helical" evidence="2">
    <location>
        <begin position="125"/>
        <end position="146"/>
    </location>
</feature>
<dbReference type="PANTHER" id="PTHR37461:SF1">
    <property type="entry name" value="ANTI-SIGMA-K FACTOR RSKA"/>
    <property type="match status" value="1"/>
</dbReference>
<protein>
    <submittedName>
        <fullName evidence="4">Anti-sigma factor</fullName>
    </submittedName>
</protein>
<comment type="caution">
    <text evidence="4">The sequence shown here is derived from an EMBL/GenBank/DDBJ whole genome shotgun (WGS) entry which is preliminary data.</text>
</comment>
<accession>A0A418IC43</accession>
<organism evidence="4 5">
    <name type="scientific">Staphylococcus shinii</name>
    <dbReference type="NCBI Taxonomy" id="2912228"/>
    <lineage>
        <taxon>Bacteria</taxon>
        <taxon>Bacillati</taxon>
        <taxon>Bacillota</taxon>
        <taxon>Bacilli</taxon>
        <taxon>Bacillales</taxon>
        <taxon>Staphylococcaceae</taxon>
        <taxon>Staphylococcus</taxon>
    </lineage>
</organism>
<proteinExistence type="predicted"/>
<evidence type="ECO:0000259" key="3">
    <source>
        <dbReference type="Pfam" id="PF10099"/>
    </source>
</evidence>
<dbReference type="InterPro" id="IPR051474">
    <property type="entry name" value="Anti-sigma-K/W_factor"/>
</dbReference>
<keyword evidence="2" id="KW-0812">Transmembrane</keyword>
<dbReference type="EMBL" id="QXUF01000140">
    <property type="protein sequence ID" value="RIM96984.1"/>
    <property type="molecule type" value="Genomic_DNA"/>
</dbReference>
<dbReference type="GO" id="GO:0006417">
    <property type="term" value="P:regulation of translation"/>
    <property type="evidence" value="ECO:0007669"/>
    <property type="project" value="TreeGrafter"/>
</dbReference>
<keyword evidence="5" id="KW-1185">Reference proteome</keyword>
<feature type="compositionally biased region" description="Basic and acidic residues" evidence="1">
    <location>
        <begin position="71"/>
        <end position="87"/>
    </location>
</feature>
<dbReference type="AlphaFoldDB" id="A0A418IC43"/>
<dbReference type="OrthoDB" id="150725at2"/>
<dbReference type="PANTHER" id="PTHR37461">
    <property type="entry name" value="ANTI-SIGMA-K FACTOR RSKA"/>
    <property type="match status" value="1"/>
</dbReference>
<dbReference type="GO" id="GO:0016989">
    <property type="term" value="F:sigma factor antagonist activity"/>
    <property type="evidence" value="ECO:0007669"/>
    <property type="project" value="TreeGrafter"/>
</dbReference>
<dbReference type="InterPro" id="IPR018764">
    <property type="entry name" value="RskA_C"/>
</dbReference>
<reference evidence="4 5" key="1">
    <citation type="journal article" date="2016" name="Front. Microbiol.">
        <title>Comprehensive Phylogenetic Analysis of Bovine Non-aureus Staphylococci Species Based on Whole-Genome Sequencing.</title>
        <authorList>
            <person name="Naushad S."/>
            <person name="Barkema H.W."/>
            <person name="Luby C."/>
            <person name="Condas L.A."/>
            <person name="Nobrega D.B."/>
            <person name="Carson D.A."/>
            <person name="De Buck J."/>
        </authorList>
    </citation>
    <scope>NUCLEOTIDE SEQUENCE [LARGE SCALE GENOMIC DNA]</scope>
    <source>
        <strain evidence="4 5">SNUC 4554</strain>
    </source>
</reference>
<sequence length="272" mass="30856">MNDKIYDYFNGKLDENEKEEIEQDLYSSSESNETLDSINILHDTLPYSNKEVEPPTGMKKRILDAVINEEHENQQDKTNDFNKDATPFHKNNSQNSNESKQYKENNIKTKQSDYKQIKRTPGKKLSIGIMAALLLLSLIGNGVQYFNHKESQKQSSPMINTNDTHAINLKSMNDEKTQGQAYVSNDKTNNKLMVEANDIEATKGNEVYQVWIIKNDKPYPAGTFATTNNKGMVVFNLNEIDVDKNDTIAITLEPSPNNPEPKGQMVMASKEV</sequence>
<gene>
    <name evidence="4" type="ORF">BU112_13340</name>
</gene>
<feature type="region of interest" description="Disordered" evidence="1">
    <location>
        <begin position="71"/>
        <end position="116"/>
    </location>
</feature>
<evidence type="ECO:0000256" key="2">
    <source>
        <dbReference type="SAM" id="Phobius"/>
    </source>
</evidence>